<dbReference type="GO" id="GO:0004022">
    <property type="term" value="F:alcohol dehydrogenase (NAD+) activity"/>
    <property type="evidence" value="ECO:0007669"/>
    <property type="project" value="TreeGrafter"/>
</dbReference>
<dbReference type="RefSeq" id="WP_074831938.1">
    <property type="nucleotide sequence ID" value="NZ_FOAT01000005.1"/>
</dbReference>
<evidence type="ECO:0000256" key="1">
    <source>
        <dbReference type="ARBA" id="ARBA00023002"/>
    </source>
</evidence>
<sequence length="375" mass="40629">MDFKYYLPVNLIFGRGQLSKVGSSAAKYGKRALIVTSGSAVRSGTLDRVRGFLEKERVESFVFDKVTPNPLTTTAEEAAAYAKTEDCDMVIGLGGGSVIDCAKATAFLAKNNRDINDYIYNRYHGRGALPVIAIPTTCGTGSEGNSFAVLTNPENGDKKSLRRNEIIPSVSIIDSELMQTMPKNLLACVGFDALCHSMEAFLSNSCQPMTEYLAYEGMKTITADLVNVYNGCDDDILWDRLAWASTIGGMVINTSGVTLPHAMEHPLSGLKNITHGRGLAALTPVITEASVSYAPEKYAAISKLLHGRNETDCADAMRSFLDKLGLTVRLSEDGFSQKDIPWLAENCFKVSEASVANHPAVFSSDTIAEFYEKAL</sequence>
<name>A0A1H7JMM2_RUMAL</name>
<dbReference type="Pfam" id="PF00465">
    <property type="entry name" value="Fe-ADH"/>
    <property type="match status" value="1"/>
</dbReference>
<dbReference type="CDD" id="cd08185">
    <property type="entry name" value="Fe-ADH-like"/>
    <property type="match status" value="1"/>
</dbReference>
<evidence type="ECO:0000259" key="3">
    <source>
        <dbReference type="Pfam" id="PF25137"/>
    </source>
</evidence>
<dbReference type="InterPro" id="IPR056798">
    <property type="entry name" value="ADH_Fe_C"/>
</dbReference>
<dbReference type="SUPFAM" id="SSF56796">
    <property type="entry name" value="Dehydroquinate synthase-like"/>
    <property type="match status" value="1"/>
</dbReference>
<dbReference type="PANTHER" id="PTHR11496">
    <property type="entry name" value="ALCOHOL DEHYDROGENASE"/>
    <property type="match status" value="1"/>
</dbReference>
<dbReference type="PANTHER" id="PTHR11496:SF104">
    <property type="entry name" value="3-DEOXY-ALPHA-D-MANNO-OCTULOSONATE 8-OXIDASE"/>
    <property type="match status" value="1"/>
</dbReference>
<proteinExistence type="predicted"/>
<evidence type="ECO:0000313" key="5">
    <source>
        <dbReference type="Proteomes" id="UP000186015"/>
    </source>
</evidence>
<dbReference type="EMBL" id="FOAT01000005">
    <property type="protein sequence ID" value="SEK74715.1"/>
    <property type="molecule type" value="Genomic_DNA"/>
</dbReference>
<dbReference type="InterPro" id="IPR001670">
    <property type="entry name" value="ADH_Fe/GldA"/>
</dbReference>
<gene>
    <name evidence="4" type="ORF">SAMN05216469_10589</name>
</gene>
<dbReference type="Proteomes" id="UP000186015">
    <property type="component" value="Unassembled WGS sequence"/>
</dbReference>
<accession>A0A1H7JMM2</accession>
<feature type="domain" description="Fe-containing alcohol dehydrogenase-like C-terminal" evidence="3">
    <location>
        <begin position="189"/>
        <end position="375"/>
    </location>
</feature>
<dbReference type="GO" id="GO:0046872">
    <property type="term" value="F:metal ion binding"/>
    <property type="evidence" value="ECO:0007669"/>
    <property type="project" value="InterPro"/>
</dbReference>
<dbReference type="Pfam" id="PF25137">
    <property type="entry name" value="ADH_Fe_C"/>
    <property type="match status" value="1"/>
</dbReference>
<evidence type="ECO:0000259" key="2">
    <source>
        <dbReference type="Pfam" id="PF00465"/>
    </source>
</evidence>
<reference evidence="4 5" key="1">
    <citation type="submission" date="2016-10" db="EMBL/GenBank/DDBJ databases">
        <authorList>
            <person name="de Groot N.N."/>
        </authorList>
    </citation>
    <scope>NUCLEOTIDE SEQUENCE [LARGE SCALE GENOMIC DNA]</scope>
    <source>
        <strain evidence="4 5">KH2T6</strain>
    </source>
</reference>
<dbReference type="Gene3D" id="1.20.1090.10">
    <property type="entry name" value="Dehydroquinate synthase-like - alpha domain"/>
    <property type="match status" value="1"/>
</dbReference>
<evidence type="ECO:0000313" key="4">
    <source>
        <dbReference type="EMBL" id="SEK74715.1"/>
    </source>
</evidence>
<dbReference type="InterPro" id="IPR039697">
    <property type="entry name" value="Alcohol_dehydrogenase_Fe"/>
</dbReference>
<protein>
    <submittedName>
        <fullName evidence="4">Alcohol dehydrogenase, class IV</fullName>
    </submittedName>
</protein>
<feature type="domain" description="Alcohol dehydrogenase iron-type/glycerol dehydrogenase GldA" evidence="2">
    <location>
        <begin position="8"/>
        <end position="174"/>
    </location>
</feature>
<dbReference type="AlphaFoldDB" id="A0A1H7JMM2"/>
<dbReference type="OrthoDB" id="9804734at2"/>
<keyword evidence="1" id="KW-0560">Oxidoreductase</keyword>
<organism evidence="4 5">
    <name type="scientific">Ruminococcus albus</name>
    <dbReference type="NCBI Taxonomy" id="1264"/>
    <lineage>
        <taxon>Bacteria</taxon>
        <taxon>Bacillati</taxon>
        <taxon>Bacillota</taxon>
        <taxon>Clostridia</taxon>
        <taxon>Eubacteriales</taxon>
        <taxon>Oscillospiraceae</taxon>
        <taxon>Ruminococcus</taxon>
    </lineage>
</organism>
<dbReference type="FunFam" id="3.40.50.1970:FF:000003">
    <property type="entry name" value="Alcohol dehydrogenase, iron-containing"/>
    <property type="match status" value="1"/>
</dbReference>
<dbReference type="Gene3D" id="3.40.50.1970">
    <property type="match status" value="1"/>
</dbReference>